<protein>
    <submittedName>
        <fullName evidence="2">Uncharacterized protein</fullName>
    </submittedName>
</protein>
<organism evidence="2 3">
    <name type="scientific">Trichonephila clavata</name>
    <name type="common">Joro spider</name>
    <name type="synonym">Nephila clavata</name>
    <dbReference type="NCBI Taxonomy" id="2740835"/>
    <lineage>
        <taxon>Eukaryota</taxon>
        <taxon>Metazoa</taxon>
        <taxon>Ecdysozoa</taxon>
        <taxon>Arthropoda</taxon>
        <taxon>Chelicerata</taxon>
        <taxon>Arachnida</taxon>
        <taxon>Araneae</taxon>
        <taxon>Araneomorphae</taxon>
        <taxon>Entelegynae</taxon>
        <taxon>Araneoidea</taxon>
        <taxon>Nephilidae</taxon>
        <taxon>Trichonephila</taxon>
    </lineage>
</organism>
<dbReference type="AlphaFoldDB" id="A0A8X6JTI5"/>
<evidence type="ECO:0000256" key="1">
    <source>
        <dbReference type="SAM" id="MobiDB-lite"/>
    </source>
</evidence>
<accession>A0A8X6JTI5</accession>
<keyword evidence="3" id="KW-1185">Reference proteome</keyword>
<sequence length="74" mass="8210">MAKKIAISPFIPSLPLRLNNASLPLKSPLRTLPTDSLNVSPTHPITKEAEERNKIVPCLRGVTKEAEEEERKGH</sequence>
<reference evidence="2" key="1">
    <citation type="submission" date="2020-07" db="EMBL/GenBank/DDBJ databases">
        <title>Multicomponent nature underlies the extraordinary mechanical properties of spider dragline silk.</title>
        <authorList>
            <person name="Kono N."/>
            <person name="Nakamura H."/>
            <person name="Mori M."/>
            <person name="Yoshida Y."/>
            <person name="Ohtoshi R."/>
            <person name="Malay A.D."/>
            <person name="Moran D.A.P."/>
            <person name="Tomita M."/>
            <person name="Numata K."/>
            <person name="Arakawa K."/>
        </authorList>
    </citation>
    <scope>NUCLEOTIDE SEQUENCE</scope>
</reference>
<dbReference type="EMBL" id="BMAO01037537">
    <property type="protein sequence ID" value="GFR18456.1"/>
    <property type="molecule type" value="Genomic_DNA"/>
</dbReference>
<evidence type="ECO:0000313" key="3">
    <source>
        <dbReference type="Proteomes" id="UP000887116"/>
    </source>
</evidence>
<comment type="caution">
    <text evidence="2">The sequence shown here is derived from an EMBL/GenBank/DDBJ whole genome shotgun (WGS) entry which is preliminary data.</text>
</comment>
<name>A0A8X6JTI5_TRICU</name>
<dbReference type="Proteomes" id="UP000887116">
    <property type="component" value="Unassembled WGS sequence"/>
</dbReference>
<feature type="compositionally biased region" description="Polar residues" evidence="1">
    <location>
        <begin position="33"/>
        <end position="43"/>
    </location>
</feature>
<gene>
    <name evidence="2" type="ORF">TNCT_648341</name>
</gene>
<evidence type="ECO:0000313" key="2">
    <source>
        <dbReference type="EMBL" id="GFR18456.1"/>
    </source>
</evidence>
<feature type="region of interest" description="Disordered" evidence="1">
    <location>
        <begin position="29"/>
        <end position="48"/>
    </location>
</feature>
<proteinExistence type="predicted"/>